<keyword evidence="1 6" id="KW-0645">Protease</keyword>
<feature type="chain" id="PRO_5046271423" evidence="7">
    <location>
        <begin position="22"/>
        <end position="279"/>
    </location>
</feature>
<accession>A0ABT4JBN1</accession>
<evidence type="ECO:0000256" key="2">
    <source>
        <dbReference type="ARBA" id="ARBA00022723"/>
    </source>
</evidence>
<reference evidence="9" key="1">
    <citation type="submission" date="2022-12" db="EMBL/GenBank/DDBJ databases">
        <title>Paracoccus sp. EF6 isolated from a lake water.</title>
        <authorList>
            <person name="Liu H."/>
        </authorList>
    </citation>
    <scope>NUCLEOTIDE SEQUENCE</scope>
    <source>
        <strain evidence="9">EF6</strain>
    </source>
</reference>
<evidence type="ECO:0000313" key="10">
    <source>
        <dbReference type="Proteomes" id="UP001149822"/>
    </source>
</evidence>
<sequence>MTLFRFLRAAAVTGLLGFVAACGTTYQMPGVDDAVNARASAMFAEAKAAPPRRMTSADAGEARFLRVASRIQPVAEQLCQAELAAKGADCRVKLELDRQRRDRNAYFTYAGPGNSQPVIRFTVPMLQDVESDDEVAFILGHEYGHLIGQHIVKQQQQAIAGALILGVLTAYGNAQAASAGQGYDPNAVSRNMEIGAAVGGMAYSQTYELESDMLGTRIATAAGYDPVRGARFFARDEAARSETGQLSFWGTHPADAKRLAVVLATVDQIKAGSSAAMRK</sequence>
<dbReference type="Gene3D" id="3.30.2010.10">
    <property type="entry name" value="Metalloproteases ('zincins'), catalytic domain"/>
    <property type="match status" value="1"/>
</dbReference>
<dbReference type="PANTHER" id="PTHR22726:SF1">
    <property type="entry name" value="METALLOENDOPEPTIDASE OMA1, MITOCHONDRIAL"/>
    <property type="match status" value="1"/>
</dbReference>
<comment type="caution">
    <text evidence="9">The sequence shown here is derived from an EMBL/GenBank/DDBJ whole genome shotgun (WGS) entry which is preliminary data.</text>
</comment>
<name>A0ABT4JBN1_9RHOB</name>
<dbReference type="Proteomes" id="UP001149822">
    <property type="component" value="Unassembled WGS sequence"/>
</dbReference>
<dbReference type="EMBL" id="JAPTYD010000118">
    <property type="protein sequence ID" value="MCZ0964516.1"/>
    <property type="molecule type" value="Genomic_DNA"/>
</dbReference>
<evidence type="ECO:0000313" key="9">
    <source>
        <dbReference type="EMBL" id="MCZ0964516.1"/>
    </source>
</evidence>
<feature type="signal peptide" evidence="7">
    <location>
        <begin position="1"/>
        <end position="21"/>
    </location>
</feature>
<evidence type="ECO:0000256" key="4">
    <source>
        <dbReference type="ARBA" id="ARBA00022833"/>
    </source>
</evidence>
<evidence type="ECO:0000256" key="3">
    <source>
        <dbReference type="ARBA" id="ARBA00022801"/>
    </source>
</evidence>
<feature type="domain" description="Peptidase M48" evidence="8">
    <location>
        <begin position="71"/>
        <end position="263"/>
    </location>
</feature>
<comment type="similarity">
    <text evidence="6">Belongs to the peptidase M48 family.</text>
</comment>
<dbReference type="PROSITE" id="PS51257">
    <property type="entry name" value="PROKAR_LIPOPROTEIN"/>
    <property type="match status" value="1"/>
</dbReference>
<dbReference type="InterPro" id="IPR001915">
    <property type="entry name" value="Peptidase_M48"/>
</dbReference>
<keyword evidence="4 6" id="KW-0862">Zinc</keyword>
<organism evidence="9 10">
    <name type="scientific">Paracoccus benzoatiresistens</name>
    <dbReference type="NCBI Taxonomy" id="2997341"/>
    <lineage>
        <taxon>Bacteria</taxon>
        <taxon>Pseudomonadati</taxon>
        <taxon>Pseudomonadota</taxon>
        <taxon>Alphaproteobacteria</taxon>
        <taxon>Rhodobacterales</taxon>
        <taxon>Paracoccaceae</taxon>
        <taxon>Paracoccus</taxon>
    </lineage>
</organism>
<dbReference type="CDD" id="cd07324">
    <property type="entry name" value="M48C_Oma1-like"/>
    <property type="match status" value="1"/>
</dbReference>
<comment type="cofactor">
    <cofactor evidence="6">
        <name>Zn(2+)</name>
        <dbReference type="ChEBI" id="CHEBI:29105"/>
    </cofactor>
    <text evidence="6">Binds 1 zinc ion per subunit.</text>
</comment>
<keyword evidence="3 6" id="KW-0378">Hydrolase</keyword>
<evidence type="ECO:0000256" key="7">
    <source>
        <dbReference type="SAM" id="SignalP"/>
    </source>
</evidence>
<dbReference type="RefSeq" id="WP_268944604.1">
    <property type="nucleotide sequence ID" value="NZ_JAPTYD010000118.1"/>
</dbReference>
<evidence type="ECO:0000256" key="6">
    <source>
        <dbReference type="RuleBase" id="RU003983"/>
    </source>
</evidence>
<dbReference type="Pfam" id="PF01435">
    <property type="entry name" value="Peptidase_M48"/>
    <property type="match status" value="1"/>
</dbReference>
<keyword evidence="10" id="KW-1185">Reference proteome</keyword>
<evidence type="ECO:0000256" key="5">
    <source>
        <dbReference type="ARBA" id="ARBA00023049"/>
    </source>
</evidence>
<dbReference type="InterPro" id="IPR051156">
    <property type="entry name" value="Mito/Outer_Membr_Metalloprot"/>
</dbReference>
<keyword evidence="5 6" id="KW-0482">Metalloprotease</keyword>
<proteinExistence type="inferred from homology"/>
<keyword evidence="2" id="KW-0479">Metal-binding</keyword>
<dbReference type="PANTHER" id="PTHR22726">
    <property type="entry name" value="METALLOENDOPEPTIDASE OMA1"/>
    <property type="match status" value="1"/>
</dbReference>
<protein>
    <submittedName>
        <fullName evidence="9">M48 family metallopeptidase</fullName>
    </submittedName>
</protein>
<keyword evidence="7" id="KW-0732">Signal</keyword>
<evidence type="ECO:0000256" key="1">
    <source>
        <dbReference type="ARBA" id="ARBA00022670"/>
    </source>
</evidence>
<evidence type="ECO:0000259" key="8">
    <source>
        <dbReference type="Pfam" id="PF01435"/>
    </source>
</evidence>
<gene>
    <name evidence="9" type="ORF">OU682_23490</name>
</gene>